<reference evidence="2 3" key="1">
    <citation type="submission" date="2019-05" db="EMBL/GenBank/DDBJ databases">
        <title>Another draft genome of Portunus trituberculatus and its Hox gene families provides insights of decapod evolution.</title>
        <authorList>
            <person name="Jeong J.-H."/>
            <person name="Song I."/>
            <person name="Kim S."/>
            <person name="Choi T."/>
            <person name="Kim D."/>
            <person name="Ryu S."/>
            <person name="Kim W."/>
        </authorList>
    </citation>
    <scope>NUCLEOTIDE SEQUENCE [LARGE SCALE GENOMIC DNA]</scope>
    <source>
        <tissue evidence="2">Muscle</tissue>
    </source>
</reference>
<name>A0A5B7CU12_PORTR</name>
<dbReference type="EMBL" id="VSRR010000245">
    <property type="protein sequence ID" value="MPC12909.1"/>
    <property type="molecule type" value="Genomic_DNA"/>
</dbReference>
<feature type="compositionally biased region" description="Basic and acidic residues" evidence="1">
    <location>
        <begin position="1"/>
        <end position="12"/>
    </location>
</feature>
<proteinExistence type="predicted"/>
<protein>
    <submittedName>
        <fullName evidence="2">Uncharacterized protein</fullName>
    </submittedName>
</protein>
<accession>A0A5B7CU12</accession>
<organism evidence="2 3">
    <name type="scientific">Portunus trituberculatus</name>
    <name type="common">Swimming crab</name>
    <name type="synonym">Neptunus trituberculatus</name>
    <dbReference type="NCBI Taxonomy" id="210409"/>
    <lineage>
        <taxon>Eukaryota</taxon>
        <taxon>Metazoa</taxon>
        <taxon>Ecdysozoa</taxon>
        <taxon>Arthropoda</taxon>
        <taxon>Crustacea</taxon>
        <taxon>Multicrustacea</taxon>
        <taxon>Malacostraca</taxon>
        <taxon>Eumalacostraca</taxon>
        <taxon>Eucarida</taxon>
        <taxon>Decapoda</taxon>
        <taxon>Pleocyemata</taxon>
        <taxon>Brachyura</taxon>
        <taxon>Eubrachyura</taxon>
        <taxon>Portunoidea</taxon>
        <taxon>Portunidae</taxon>
        <taxon>Portuninae</taxon>
        <taxon>Portunus</taxon>
    </lineage>
</organism>
<feature type="region of interest" description="Disordered" evidence="1">
    <location>
        <begin position="1"/>
        <end position="23"/>
    </location>
</feature>
<dbReference type="Proteomes" id="UP000324222">
    <property type="component" value="Unassembled WGS sequence"/>
</dbReference>
<keyword evidence="3" id="KW-1185">Reference proteome</keyword>
<evidence type="ECO:0000313" key="2">
    <source>
        <dbReference type="EMBL" id="MPC12909.1"/>
    </source>
</evidence>
<evidence type="ECO:0000256" key="1">
    <source>
        <dbReference type="SAM" id="MobiDB-lite"/>
    </source>
</evidence>
<sequence>MQLAITKEKLEEQEMESSNMSEAENVSILCRNKIMLNRSLKRRKEEGMEEDEHQTLFDHNNTYEKLGIPAPDCNLATP</sequence>
<evidence type="ECO:0000313" key="3">
    <source>
        <dbReference type="Proteomes" id="UP000324222"/>
    </source>
</evidence>
<gene>
    <name evidence="2" type="ORF">E2C01_005625</name>
</gene>
<dbReference type="AlphaFoldDB" id="A0A5B7CU12"/>
<feature type="region of interest" description="Disordered" evidence="1">
    <location>
        <begin position="43"/>
        <end position="78"/>
    </location>
</feature>
<comment type="caution">
    <text evidence="2">The sequence shown here is derived from an EMBL/GenBank/DDBJ whole genome shotgun (WGS) entry which is preliminary data.</text>
</comment>